<evidence type="ECO:0000313" key="2">
    <source>
        <dbReference type="EMBL" id="QUS39072.1"/>
    </source>
</evidence>
<reference evidence="2 3" key="1">
    <citation type="submission" date="2019-02" db="EMBL/GenBank/DDBJ databases">
        <title>Emended description of the genus Rhodopseudomonas and description of Rhodopseudomonas albus sp. nov., a non-phototrophic, heavy-metal-tolerant bacterium isolated from garden soil.</title>
        <authorList>
            <person name="Bao Z."/>
            <person name="Cao W.W."/>
            <person name="Sato Y."/>
            <person name="Nishizawa T."/>
            <person name="Zhao J."/>
            <person name="Guo Y."/>
            <person name="Ohta H."/>
        </authorList>
    </citation>
    <scope>NUCLEOTIDE SEQUENCE [LARGE SCALE GENOMIC DNA]</scope>
    <source>
        <strain evidence="2 3">SK50-23</strain>
    </source>
</reference>
<evidence type="ECO:0000313" key="3">
    <source>
        <dbReference type="Proteomes" id="UP000682843"/>
    </source>
</evidence>
<protein>
    <submittedName>
        <fullName evidence="2">Uncharacterized protein</fullName>
    </submittedName>
</protein>
<accession>A0ABX8A634</accession>
<dbReference type="Proteomes" id="UP000682843">
    <property type="component" value="Chromosome"/>
</dbReference>
<organism evidence="2 3">
    <name type="scientific">Tardiphaga alba</name>
    <dbReference type="NCBI Taxonomy" id="340268"/>
    <lineage>
        <taxon>Bacteria</taxon>
        <taxon>Pseudomonadati</taxon>
        <taxon>Pseudomonadota</taxon>
        <taxon>Alphaproteobacteria</taxon>
        <taxon>Hyphomicrobiales</taxon>
        <taxon>Nitrobacteraceae</taxon>
        <taxon>Tardiphaga</taxon>
    </lineage>
</organism>
<keyword evidence="3" id="KW-1185">Reference proteome</keyword>
<dbReference type="RefSeq" id="WP_211912616.1">
    <property type="nucleotide sequence ID" value="NZ_CP036498.1"/>
</dbReference>
<feature type="region of interest" description="Disordered" evidence="1">
    <location>
        <begin position="40"/>
        <end position="63"/>
    </location>
</feature>
<dbReference type="EMBL" id="CP036498">
    <property type="protein sequence ID" value="QUS39072.1"/>
    <property type="molecule type" value="Genomic_DNA"/>
</dbReference>
<feature type="compositionally biased region" description="Pro residues" evidence="1">
    <location>
        <begin position="43"/>
        <end position="61"/>
    </location>
</feature>
<gene>
    <name evidence="2" type="ORF">RPMA_09670</name>
</gene>
<name>A0ABX8A634_9BRAD</name>
<proteinExistence type="predicted"/>
<evidence type="ECO:0000256" key="1">
    <source>
        <dbReference type="SAM" id="MobiDB-lite"/>
    </source>
</evidence>
<sequence length="92" mass="10455">MSRDAGTGFCFCYVPRMKYKEPWQAKIFDGPRIGFVENFGVPEPVPPPELPPEPAPPPPSPLDKIIDEKRRGFIAEHGAINPQRQMNRNERP</sequence>